<dbReference type="RefSeq" id="WP_084426105.1">
    <property type="nucleotide sequence ID" value="NZ_FWXV01000002.1"/>
</dbReference>
<dbReference type="Gene3D" id="3.40.50.1010">
    <property type="entry name" value="5'-nuclease"/>
    <property type="match status" value="1"/>
</dbReference>
<dbReference type="EMBL" id="FWXV01000002">
    <property type="protein sequence ID" value="SMC86701.1"/>
    <property type="molecule type" value="Genomic_DNA"/>
</dbReference>
<dbReference type="OrthoDB" id="9809421at2"/>
<protein>
    <recommendedName>
        <fullName evidence="3">NYN domain-containing protein</fullName>
    </recommendedName>
</protein>
<name>A0A1Y5XD14_KIBAR</name>
<organism evidence="1 2">
    <name type="scientific">Kibdelosporangium aridum</name>
    <dbReference type="NCBI Taxonomy" id="2030"/>
    <lineage>
        <taxon>Bacteria</taxon>
        <taxon>Bacillati</taxon>
        <taxon>Actinomycetota</taxon>
        <taxon>Actinomycetes</taxon>
        <taxon>Pseudonocardiales</taxon>
        <taxon>Pseudonocardiaceae</taxon>
        <taxon>Kibdelosporangium</taxon>
    </lineage>
</organism>
<keyword evidence="2" id="KW-1185">Reference proteome</keyword>
<accession>A0A1Y5XD14</accession>
<dbReference type="AlphaFoldDB" id="A0A1Y5XD14"/>
<proteinExistence type="predicted"/>
<evidence type="ECO:0000313" key="2">
    <source>
        <dbReference type="Proteomes" id="UP000192674"/>
    </source>
</evidence>
<evidence type="ECO:0000313" key="1">
    <source>
        <dbReference type="EMBL" id="SMC86701.1"/>
    </source>
</evidence>
<dbReference type="Proteomes" id="UP000192674">
    <property type="component" value="Unassembled WGS sequence"/>
</dbReference>
<sequence length="152" mass="16808">MRPKTGILIDESQRPPRRIVSPGIENLPDWLPAEEIRGADGAPELLVSVSTYEEKGSDVNVASHLLIDVLTGSVDAAMVFSNDSDLQFPLRTARQSVPVATINPTTAPTAQDLRDDNDVGAGRHWWRRLRPSDFRRHQLPDPVGPFVKPPGW</sequence>
<reference evidence="1 2" key="1">
    <citation type="submission" date="2017-04" db="EMBL/GenBank/DDBJ databases">
        <authorList>
            <person name="Afonso C.L."/>
            <person name="Miller P.J."/>
            <person name="Scott M.A."/>
            <person name="Spackman E."/>
            <person name="Goraichik I."/>
            <person name="Dimitrov K.M."/>
            <person name="Suarez D.L."/>
            <person name="Swayne D.E."/>
        </authorList>
    </citation>
    <scope>NUCLEOTIDE SEQUENCE [LARGE SCALE GENOMIC DNA]</scope>
    <source>
        <strain evidence="1 2">DSM 43828</strain>
    </source>
</reference>
<evidence type="ECO:0008006" key="3">
    <source>
        <dbReference type="Google" id="ProtNLM"/>
    </source>
</evidence>
<gene>
    <name evidence="1" type="ORF">SAMN05661093_02386</name>
</gene>